<dbReference type="Proteomes" id="UP000230821">
    <property type="component" value="Unassembled WGS sequence"/>
</dbReference>
<accession>A0A2G6K7W5</accession>
<keyword evidence="1" id="KW-0472">Membrane</keyword>
<dbReference type="PROSITE" id="PS00409">
    <property type="entry name" value="PROKAR_NTER_METHYL"/>
    <property type="match status" value="1"/>
</dbReference>
<protein>
    <submittedName>
        <fullName evidence="2">Uncharacterized protein</fullName>
    </submittedName>
</protein>
<dbReference type="Pfam" id="PF07963">
    <property type="entry name" value="N_methyl"/>
    <property type="match status" value="1"/>
</dbReference>
<dbReference type="EMBL" id="PDSK01000129">
    <property type="protein sequence ID" value="PIE31786.1"/>
    <property type="molecule type" value="Genomic_DNA"/>
</dbReference>
<sequence>MMKEGREGQRGVTLIEMLVTVVILGFILAGIYSMLNVANKTFLNTRALVENNQTSRQVLNYLLLRLREIDGSGLVKDPRYCKDCHTPEIDNDQDVDDPYIPCKLDVRIPRRTLLIENLTTLSLPTLSGIDATYQNLSGYNSITFWADMLPVTGYPDEFTDSPSVGVASSNRNGVWDLTYDKENKNIYDPGSDREVLYYDVNDDGEYDFYAEKWSFFLRKHPEYNSFELMETLSFEHTTDKGGYMNFTAMNASSYEPYTAPVAYGLTGLGIKPVLRFEPGNFPNPRATKLMDTSCGMGSGSSDIDKCHGNKATNQDFNIYQNETAFDYAQFTKTHPWWNIKAFSLEVATVDPQGKKFMKMKQVLIPRNLEVNQEYYVEE</sequence>
<proteinExistence type="predicted"/>
<organism evidence="2 3">
    <name type="scientific">candidate division KSB3 bacterium</name>
    <dbReference type="NCBI Taxonomy" id="2044937"/>
    <lineage>
        <taxon>Bacteria</taxon>
        <taxon>candidate division KSB3</taxon>
    </lineage>
</organism>
<keyword evidence="1" id="KW-1133">Transmembrane helix</keyword>
<dbReference type="AlphaFoldDB" id="A0A2G6K7W5"/>
<evidence type="ECO:0000313" key="2">
    <source>
        <dbReference type="EMBL" id="PIE31786.1"/>
    </source>
</evidence>
<comment type="caution">
    <text evidence="2">The sequence shown here is derived from an EMBL/GenBank/DDBJ whole genome shotgun (WGS) entry which is preliminary data.</text>
</comment>
<keyword evidence="1" id="KW-0812">Transmembrane</keyword>
<reference evidence="2 3" key="1">
    <citation type="submission" date="2017-10" db="EMBL/GenBank/DDBJ databases">
        <title>Novel microbial diversity and functional potential in the marine mammal oral microbiome.</title>
        <authorList>
            <person name="Dudek N.K."/>
            <person name="Sun C.L."/>
            <person name="Burstein D."/>
            <person name="Kantor R.S."/>
            <person name="Aliaga Goltsman D.S."/>
            <person name="Bik E.M."/>
            <person name="Thomas B.C."/>
            <person name="Banfield J.F."/>
            <person name="Relman D.A."/>
        </authorList>
    </citation>
    <scope>NUCLEOTIDE SEQUENCE [LARGE SCALE GENOMIC DNA]</scope>
    <source>
        <strain evidence="2">DOLJORAL78_47_16</strain>
    </source>
</reference>
<dbReference type="InterPro" id="IPR012902">
    <property type="entry name" value="N_methyl_site"/>
</dbReference>
<feature type="transmembrane region" description="Helical" evidence="1">
    <location>
        <begin position="12"/>
        <end position="35"/>
    </location>
</feature>
<name>A0A2G6K7W5_9BACT</name>
<evidence type="ECO:0000313" key="3">
    <source>
        <dbReference type="Proteomes" id="UP000230821"/>
    </source>
</evidence>
<gene>
    <name evidence="2" type="ORF">CSA56_17325</name>
</gene>
<evidence type="ECO:0000256" key="1">
    <source>
        <dbReference type="SAM" id="Phobius"/>
    </source>
</evidence>
<dbReference type="NCBIfam" id="TIGR02532">
    <property type="entry name" value="IV_pilin_GFxxxE"/>
    <property type="match status" value="1"/>
</dbReference>